<dbReference type="InterPro" id="IPR003660">
    <property type="entry name" value="HAMP_dom"/>
</dbReference>
<feature type="transmembrane region" description="Helical" evidence="12">
    <location>
        <begin position="48"/>
        <end position="70"/>
    </location>
</feature>
<keyword evidence="9 12" id="KW-1133">Transmembrane helix</keyword>
<dbReference type="InterPro" id="IPR036890">
    <property type="entry name" value="HATPase_C_sf"/>
</dbReference>
<dbReference type="SMART" id="SM00304">
    <property type="entry name" value="HAMP"/>
    <property type="match status" value="1"/>
</dbReference>
<dbReference type="Pfam" id="PF02518">
    <property type="entry name" value="HATPase_c"/>
    <property type="match status" value="1"/>
</dbReference>
<dbReference type="GO" id="GO:0000155">
    <property type="term" value="F:phosphorelay sensor kinase activity"/>
    <property type="evidence" value="ECO:0007669"/>
    <property type="project" value="InterPro"/>
</dbReference>
<dbReference type="AlphaFoldDB" id="A0AAD0KGU2"/>
<evidence type="ECO:0000256" key="10">
    <source>
        <dbReference type="ARBA" id="ARBA00023012"/>
    </source>
</evidence>
<evidence type="ECO:0000256" key="2">
    <source>
        <dbReference type="ARBA" id="ARBA00022475"/>
    </source>
</evidence>
<dbReference type="PANTHER" id="PTHR34220:SF11">
    <property type="entry name" value="SENSOR PROTEIN KINASE HPTS"/>
    <property type="match status" value="1"/>
</dbReference>
<feature type="domain" description="HAMP" evidence="13">
    <location>
        <begin position="359"/>
        <end position="411"/>
    </location>
</feature>
<feature type="transmembrane region" description="Helical" evidence="12">
    <location>
        <begin position="338"/>
        <end position="362"/>
    </location>
</feature>
<dbReference type="Pfam" id="PF06580">
    <property type="entry name" value="His_kinase"/>
    <property type="match status" value="1"/>
</dbReference>
<dbReference type="Proteomes" id="UP000249163">
    <property type="component" value="Chromosome"/>
</dbReference>
<evidence type="ECO:0000256" key="7">
    <source>
        <dbReference type="ARBA" id="ARBA00022777"/>
    </source>
</evidence>
<dbReference type="CDD" id="cd06225">
    <property type="entry name" value="HAMP"/>
    <property type="match status" value="1"/>
</dbReference>
<evidence type="ECO:0000259" key="13">
    <source>
        <dbReference type="PROSITE" id="PS50885"/>
    </source>
</evidence>
<organism evidence="14 15">
    <name type="scientific">Paenibacillus odorifer</name>
    <dbReference type="NCBI Taxonomy" id="189426"/>
    <lineage>
        <taxon>Bacteria</taxon>
        <taxon>Bacillati</taxon>
        <taxon>Bacillota</taxon>
        <taxon>Bacilli</taxon>
        <taxon>Bacillales</taxon>
        <taxon>Paenibacillaceae</taxon>
        <taxon>Paenibacillus</taxon>
    </lineage>
</organism>
<dbReference type="Gene3D" id="6.10.340.10">
    <property type="match status" value="1"/>
</dbReference>
<dbReference type="GO" id="GO:0005886">
    <property type="term" value="C:plasma membrane"/>
    <property type="evidence" value="ECO:0007669"/>
    <property type="project" value="UniProtKB-SubCell"/>
</dbReference>
<dbReference type="InterPro" id="IPR050640">
    <property type="entry name" value="Bact_2-comp_sensor_kinase"/>
</dbReference>
<evidence type="ECO:0000256" key="3">
    <source>
        <dbReference type="ARBA" id="ARBA00022553"/>
    </source>
</evidence>
<dbReference type="Pfam" id="PF00672">
    <property type="entry name" value="HAMP"/>
    <property type="match status" value="1"/>
</dbReference>
<evidence type="ECO:0000313" key="14">
    <source>
        <dbReference type="EMBL" id="AWV33054.1"/>
    </source>
</evidence>
<gene>
    <name evidence="14" type="ORF">CD191_10740</name>
</gene>
<comment type="subcellular location">
    <subcellularLocation>
        <location evidence="1">Cell membrane</location>
        <topology evidence="1">Multi-pass membrane protein</topology>
    </subcellularLocation>
</comment>
<sequence>MHALPLQKKKCDVKLLILKVIFRKKVALLNVKKFYQNHLQKKLFNKILAIYSSIIIITLIASSITVYKYYEQTITRQHVDANREVLDYVSLYMNQQYESIQVAIQQIYSDASVSEDLSYFLQHDYEDYLKYRLDQYADIGSSVPHTFDTYFKTYLNQKNGIYDVILYSTKKEFYYLYKNNTRQFYLSDMDGSKQKLSLPKNGWVSHETKLVLKEIREDNNNLYTMTREIKDPITLKTIGMLIVDFDAELISKWLGTKVAENNGQLLVLTPSGDVIYDSLGRYMGQRYPHIDALHADGWTTLDGISKVNLNTTNSSGLIMAGIIQKSQVNNEMKTVRTWIIGITTALIITAMSFTYGIILRFSKKVKIIIKSMKRLQEGDLSTRIHLNREDELQLIANNFNYMCERLELYINKVYISELTQKNAELVALQSQINPHFLYNTLEAIRMRAITQGAKDVGQMIYILSTLFRTMIKKSMVVTISDEIEYCNLYLELFQIRHKDRLQIISQISPVAMNCSIVKLLIQPVIENYIVHGFRPDRFGNLIRIEVTESGGEIQIAISDNGNGITPSKLTELQQMLQVSMRMDEPPSSVGLCNVNERIKLYYGTEYGLTIASEVNKGTIVIMNIPVVRESTNNAQYTYRG</sequence>
<evidence type="ECO:0000313" key="15">
    <source>
        <dbReference type="Proteomes" id="UP000249163"/>
    </source>
</evidence>
<dbReference type="Gene3D" id="3.30.565.10">
    <property type="entry name" value="Histidine kinase-like ATPase, C-terminal domain"/>
    <property type="match status" value="1"/>
</dbReference>
<evidence type="ECO:0000256" key="12">
    <source>
        <dbReference type="SAM" id="Phobius"/>
    </source>
</evidence>
<keyword evidence="3" id="KW-0597">Phosphoprotein</keyword>
<evidence type="ECO:0000256" key="9">
    <source>
        <dbReference type="ARBA" id="ARBA00022989"/>
    </source>
</evidence>
<keyword evidence="2" id="KW-1003">Cell membrane</keyword>
<reference evidence="14 15" key="1">
    <citation type="submission" date="2017-06" db="EMBL/GenBank/DDBJ databases">
        <title>Complete genome sequence of Paenibacillus odorifer CBA7130.</title>
        <authorList>
            <person name="Nam Y.-D."/>
            <person name="Kang J."/>
            <person name="Chung W.-H."/>
        </authorList>
    </citation>
    <scope>NUCLEOTIDE SEQUENCE [LARGE SCALE GENOMIC DNA]</scope>
    <source>
        <strain evidence="14 15">CBA7130</strain>
    </source>
</reference>
<keyword evidence="11 12" id="KW-0472">Membrane</keyword>
<evidence type="ECO:0000256" key="1">
    <source>
        <dbReference type="ARBA" id="ARBA00004651"/>
    </source>
</evidence>
<dbReference type="GO" id="GO:0005524">
    <property type="term" value="F:ATP binding"/>
    <property type="evidence" value="ECO:0007669"/>
    <property type="project" value="UniProtKB-KW"/>
</dbReference>
<keyword evidence="5 12" id="KW-0812">Transmembrane</keyword>
<keyword evidence="8" id="KW-0067">ATP-binding</keyword>
<dbReference type="EMBL" id="CP021965">
    <property type="protein sequence ID" value="AWV33054.1"/>
    <property type="molecule type" value="Genomic_DNA"/>
</dbReference>
<dbReference type="SUPFAM" id="SSF158472">
    <property type="entry name" value="HAMP domain-like"/>
    <property type="match status" value="1"/>
</dbReference>
<proteinExistence type="predicted"/>
<dbReference type="PANTHER" id="PTHR34220">
    <property type="entry name" value="SENSOR HISTIDINE KINASE YPDA"/>
    <property type="match status" value="1"/>
</dbReference>
<evidence type="ECO:0000256" key="6">
    <source>
        <dbReference type="ARBA" id="ARBA00022741"/>
    </source>
</evidence>
<evidence type="ECO:0000256" key="11">
    <source>
        <dbReference type="ARBA" id="ARBA00023136"/>
    </source>
</evidence>
<name>A0AAD0KGU2_9BACL</name>
<dbReference type="PROSITE" id="PS50885">
    <property type="entry name" value="HAMP"/>
    <property type="match status" value="1"/>
</dbReference>
<evidence type="ECO:0000256" key="4">
    <source>
        <dbReference type="ARBA" id="ARBA00022679"/>
    </source>
</evidence>
<accession>A0AAD0KGU2</accession>
<evidence type="ECO:0000256" key="5">
    <source>
        <dbReference type="ARBA" id="ARBA00022692"/>
    </source>
</evidence>
<keyword evidence="6" id="KW-0547">Nucleotide-binding</keyword>
<dbReference type="SUPFAM" id="SSF55874">
    <property type="entry name" value="ATPase domain of HSP90 chaperone/DNA topoisomerase II/histidine kinase"/>
    <property type="match status" value="1"/>
</dbReference>
<keyword evidence="10" id="KW-0902">Two-component regulatory system</keyword>
<dbReference type="InterPro" id="IPR010559">
    <property type="entry name" value="Sig_transdc_His_kin_internal"/>
</dbReference>
<keyword evidence="4" id="KW-0808">Transferase</keyword>
<keyword evidence="7 14" id="KW-0418">Kinase</keyword>
<protein>
    <submittedName>
        <fullName evidence="14">Two-component sensor histidine kinase</fullName>
    </submittedName>
</protein>
<evidence type="ECO:0000256" key="8">
    <source>
        <dbReference type="ARBA" id="ARBA00022840"/>
    </source>
</evidence>
<dbReference type="InterPro" id="IPR003594">
    <property type="entry name" value="HATPase_dom"/>
</dbReference>